<dbReference type="SMART" id="SM00849">
    <property type="entry name" value="Lactamase_B"/>
    <property type="match status" value="1"/>
</dbReference>
<protein>
    <submittedName>
        <fullName evidence="2">Metallo-beta-lactamase domain protein</fullName>
    </submittedName>
</protein>
<evidence type="ECO:0000259" key="1">
    <source>
        <dbReference type="SMART" id="SM00849"/>
    </source>
</evidence>
<dbReference type="InterPro" id="IPR052159">
    <property type="entry name" value="Competence_DNA_uptake"/>
</dbReference>
<feature type="domain" description="Metallo-beta-lactamase" evidence="1">
    <location>
        <begin position="50"/>
        <end position="245"/>
    </location>
</feature>
<name>D6GR16_FILAD</name>
<dbReference type="SUPFAM" id="SSF56281">
    <property type="entry name" value="Metallo-hydrolase/oxidoreductase"/>
    <property type="match status" value="1"/>
</dbReference>
<evidence type="ECO:0000313" key="3">
    <source>
        <dbReference type="Proteomes" id="UP000007468"/>
    </source>
</evidence>
<dbReference type="InterPro" id="IPR001279">
    <property type="entry name" value="Metallo-B-lactamas"/>
</dbReference>
<evidence type="ECO:0000313" key="2">
    <source>
        <dbReference type="EMBL" id="EFE28107.1"/>
    </source>
</evidence>
<dbReference type="InterPro" id="IPR036866">
    <property type="entry name" value="RibonucZ/Hydroxyglut_hydro"/>
</dbReference>
<dbReference type="Proteomes" id="UP000007468">
    <property type="component" value="Chromosome"/>
</dbReference>
<dbReference type="Gene3D" id="3.60.15.10">
    <property type="entry name" value="Ribonuclease Z/Hydroxyacylglutathione hydrolase-like"/>
    <property type="match status" value="1"/>
</dbReference>
<dbReference type="PANTHER" id="PTHR30619">
    <property type="entry name" value="DNA INTERNALIZATION/COMPETENCE PROTEIN COMEC/REC2"/>
    <property type="match status" value="1"/>
</dbReference>
<dbReference type="KEGG" id="faa:HMPREF0389_00020"/>
<sequence length="300" mass="34291">MNTHCIKKNLFWLLLFFCFFLFISCSPLNSDLTKHDTKNLLTIHTIDVSQGDSTLIVSPAGKTILIDAGNNSFGEDVVHYIKQQGIHKIDILIGTHPDADHIGGIDSVIENFEIDKFYMPIRKHSTKTYRDVIQAAKKKNLTIEDGLAGMEIPFEEDISVTLLSPFNHAYTNNNQFSIVTYITYNRLSFLFMGDADEYNEQEILSHYPNLKCNFLKIGHHGSKHSTSEQFLTSVSPNVISISCGYKNQFHHPNKRVMELIQKYNIPVYRTDEQKTIRFFSDGIHLSTDMPNPASYDYPTE</sequence>
<dbReference type="AlphaFoldDB" id="D6GR16"/>
<gene>
    <name evidence="2" type="ordered locus">HMPREF0389_00020</name>
</gene>
<dbReference type="OrthoDB" id="9761531at2"/>
<accession>D6GR16</accession>
<dbReference type="RefSeq" id="WP_014262271.1">
    <property type="nucleotide sequence ID" value="NC_016630.1"/>
</dbReference>
<dbReference type="PROSITE" id="PS51257">
    <property type="entry name" value="PROKAR_LIPOPROTEIN"/>
    <property type="match status" value="1"/>
</dbReference>
<dbReference type="eggNOG" id="COG2333">
    <property type="taxonomic scope" value="Bacteria"/>
</dbReference>
<dbReference type="EMBL" id="CP002390">
    <property type="protein sequence ID" value="EFE28107.1"/>
    <property type="molecule type" value="Genomic_DNA"/>
</dbReference>
<dbReference type="Pfam" id="PF00753">
    <property type="entry name" value="Lactamase_B"/>
    <property type="match status" value="1"/>
</dbReference>
<dbReference type="PANTHER" id="PTHR30619:SF1">
    <property type="entry name" value="RECOMBINATION PROTEIN 2"/>
    <property type="match status" value="1"/>
</dbReference>
<proteinExistence type="predicted"/>
<keyword evidence="3" id="KW-1185">Reference proteome</keyword>
<dbReference type="CDD" id="cd07731">
    <property type="entry name" value="ComA-like_MBL-fold"/>
    <property type="match status" value="1"/>
</dbReference>
<reference evidence="3" key="1">
    <citation type="submission" date="2010-12" db="EMBL/GenBank/DDBJ databases">
        <title>The genome sequence of Filifactor alocis strain ATCC 35896.</title>
        <authorList>
            <consortium name="The Broad Institute Genome Sequencing Platform"/>
            <person name="Ward D."/>
            <person name="Earl A."/>
            <person name="Feldgarden M."/>
            <person name="Young S.K."/>
            <person name="Gargeya S."/>
            <person name="Zeng Q."/>
            <person name="Alvarado L."/>
            <person name="Berlin A."/>
            <person name="Bochicchio J."/>
            <person name="Chapman S.B."/>
            <person name="Chen Z."/>
            <person name="Freedman E."/>
            <person name="Gellesch M."/>
            <person name="Goldberg J."/>
            <person name="Griggs A."/>
            <person name="Gujja S."/>
            <person name="Heilman E."/>
            <person name="Heiman D."/>
            <person name="Howarth C."/>
            <person name="Mehta T."/>
            <person name="Neiman D."/>
            <person name="Pearson M."/>
            <person name="Roberts A."/>
            <person name="Saif S."/>
            <person name="Shea T."/>
            <person name="Shenoy N."/>
            <person name="Sisk P."/>
            <person name="Stolte C."/>
            <person name="Sykes S."/>
            <person name="White J."/>
            <person name="Yandava C."/>
            <person name="Izard J."/>
            <person name="Blanton J.M."/>
            <person name="Baranova O.V."/>
            <person name="Tanner A.C."/>
            <person name="Dewhirst F.E."/>
            <person name="Haas B."/>
            <person name="Nusbaum C."/>
            <person name="Birren B."/>
        </authorList>
    </citation>
    <scope>NUCLEOTIDE SEQUENCE [LARGE SCALE GENOMIC DNA]</scope>
    <source>
        <strain evidence="3">ATCC 35896 / D40 B5</strain>
    </source>
</reference>
<dbReference type="STRING" id="546269.HMPREF0389_00020"/>
<dbReference type="InterPro" id="IPR035681">
    <property type="entry name" value="ComA-like_MBL"/>
</dbReference>
<organism evidence="2 3">
    <name type="scientific">Filifactor alocis (strain ATCC 35896 / CCUG 47790 / D40 B5)</name>
    <name type="common">Fusobacterium alocis</name>
    <dbReference type="NCBI Taxonomy" id="546269"/>
    <lineage>
        <taxon>Bacteria</taxon>
        <taxon>Bacillati</taxon>
        <taxon>Bacillota</taxon>
        <taxon>Clostridia</taxon>
        <taxon>Peptostreptococcales</taxon>
        <taxon>Filifactoraceae</taxon>
        <taxon>Filifactor</taxon>
    </lineage>
</organism>